<gene>
    <name evidence="5" type="ORF">A2627_02185</name>
</gene>
<dbReference type="Gene3D" id="3.90.550.10">
    <property type="entry name" value="Spore Coat Polysaccharide Biosynthesis Protein SpsA, Chain A"/>
    <property type="match status" value="1"/>
</dbReference>
<dbReference type="InterPro" id="IPR001173">
    <property type="entry name" value="Glyco_trans_2-like"/>
</dbReference>
<reference evidence="5 6" key="1">
    <citation type="journal article" date="2016" name="Nat. Commun.">
        <title>Thousands of microbial genomes shed light on interconnected biogeochemical processes in an aquifer system.</title>
        <authorList>
            <person name="Anantharaman K."/>
            <person name="Brown C.T."/>
            <person name="Hug L.A."/>
            <person name="Sharon I."/>
            <person name="Castelle C.J."/>
            <person name="Probst A.J."/>
            <person name="Thomas B.C."/>
            <person name="Singh A."/>
            <person name="Wilkins M.J."/>
            <person name="Karaoz U."/>
            <person name="Brodie E.L."/>
            <person name="Williams K.H."/>
            <person name="Hubbard S.S."/>
            <person name="Banfield J.F."/>
        </authorList>
    </citation>
    <scope>NUCLEOTIDE SEQUENCE [LARGE SCALE GENOMIC DNA]</scope>
</reference>
<evidence type="ECO:0000259" key="4">
    <source>
        <dbReference type="Pfam" id="PF00535"/>
    </source>
</evidence>
<dbReference type="SUPFAM" id="SSF53448">
    <property type="entry name" value="Nucleotide-diphospho-sugar transferases"/>
    <property type="match status" value="1"/>
</dbReference>
<dbReference type="EMBL" id="MGGI01000018">
    <property type="protein sequence ID" value="OGM25911.1"/>
    <property type="molecule type" value="Genomic_DNA"/>
</dbReference>
<keyword evidence="3" id="KW-0808">Transferase</keyword>
<organism evidence="5 6">
    <name type="scientific">Candidatus Woesebacteria bacterium RIFCSPHIGHO2_01_FULL_39_28</name>
    <dbReference type="NCBI Taxonomy" id="1802496"/>
    <lineage>
        <taxon>Bacteria</taxon>
        <taxon>Candidatus Woeseibacteriota</taxon>
    </lineage>
</organism>
<evidence type="ECO:0000313" key="6">
    <source>
        <dbReference type="Proteomes" id="UP000178851"/>
    </source>
</evidence>
<dbReference type="CDD" id="cd04186">
    <property type="entry name" value="GT_2_like_c"/>
    <property type="match status" value="1"/>
</dbReference>
<proteinExistence type="inferred from homology"/>
<dbReference type="PANTHER" id="PTHR43179">
    <property type="entry name" value="RHAMNOSYLTRANSFERASE WBBL"/>
    <property type="match status" value="1"/>
</dbReference>
<sequence>MTKVSVVILNWNQPDITLECLDSVTKLRVKDYELNLLIVDNGSTDNSVKIFEKLKIVNWKLEIISNGKNKGFAGGNNVGIKYALEKGADYILILNNDTIVDLQLVDRFIDTADKYPEVGMLSPKIYFANGYEFHKNRYKKDELGKVIWSAGGKMDWDNVFGKNRGVDEVDKGQFGQEKEVNFTTGACMFLSVKALNEVGIFDEKYFMYFEDADLCMRMKKFGWKILYSPSGLVWHKVAQSSRIGSDLNDYYITRNRLLFGMKYAPVRTKIALIKESIKFLISGRKWQKIGVRDFCLMKFGKGSWK</sequence>
<dbReference type="GO" id="GO:0016757">
    <property type="term" value="F:glycosyltransferase activity"/>
    <property type="evidence" value="ECO:0007669"/>
    <property type="project" value="UniProtKB-KW"/>
</dbReference>
<protein>
    <recommendedName>
        <fullName evidence="4">Glycosyltransferase 2-like domain-containing protein</fullName>
    </recommendedName>
</protein>
<keyword evidence="2" id="KW-0328">Glycosyltransferase</keyword>
<dbReference type="Proteomes" id="UP000178851">
    <property type="component" value="Unassembled WGS sequence"/>
</dbReference>
<dbReference type="Pfam" id="PF00535">
    <property type="entry name" value="Glycos_transf_2"/>
    <property type="match status" value="1"/>
</dbReference>
<comment type="similarity">
    <text evidence="1">Belongs to the glycosyltransferase 2 family.</text>
</comment>
<name>A0A1F7YF18_9BACT</name>
<evidence type="ECO:0000256" key="2">
    <source>
        <dbReference type="ARBA" id="ARBA00022676"/>
    </source>
</evidence>
<feature type="domain" description="Glycosyltransferase 2-like" evidence="4">
    <location>
        <begin position="5"/>
        <end position="163"/>
    </location>
</feature>
<evidence type="ECO:0000256" key="1">
    <source>
        <dbReference type="ARBA" id="ARBA00006739"/>
    </source>
</evidence>
<evidence type="ECO:0000256" key="3">
    <source>
        <dbReference type="ARBA" id="ARBA00022679"/>
    </source>
</evidence>
<comment type="caution">
    <text evidence="5">The sequence shown here is derived from an EMBL/GenBank/DDBJ whole genome shotgun (WGS) entry which is preliminary data.</text>
</comment>
<accession>A0A1F7YF18</accession>
<evidence type="ECO:0000313" key="5">
    <source>
        <dbReference type="EMBL" id="OGM25911.1"/>
    </source>
</evidence>
<dbReference type="InterPro" id="IPR029044">
    <property type="entry name" value="Nucleotide-diphossugar_trans"/>
</dbReference>
<dbReference type="AlphaFoldDB" id="A0A1F7YF18"/>
<dbReference type="PANTHER" id="PTHR43179:SF12">
    <property type="entry name" value="GALACTOFURANOSYLTRANSFERASE GLFT2"/>
    <property type="match status" value="1"/>
</dbReference>